<gene>
    <name evidence="2" type="ORF">GFSPODELE1_LOCUS7877</name>
</gene>
<dbReference type="CDD" id="cd11577">
    <property type="entry name" value="GH71"/>
    <property type="match status" value="1"/>
</dbReference>
<evidence type="ECO:0000313" key="2">
    <source>
        <dbReference type="EMBL" id="CAL1710541.1"/>
    </source>
</evidence>
<proteinExistence type="predicted"/>
<dbReference type="InterPro" id="IPR005197">
    <property type="entry name" value="Glyco_hydro_71"/>
</dbReference>
<keyword evidence="3" id="KW-1185">Reference proteome</keyword>
<protein>
    <recommendedName>
        <fullName evidence="4">Glycoside hydrolase family 71 protein</fullName>
    </recommendedName>
</protein>
<evidence type="ECO:0000313" key="3">
    <source>
        <dbReference type="Proteomes" id="UP001497453"/>
    </source>
</evidence>
<feature type="chain" id="PRO_5046649968" description="Glycoside hydrolase family 71 protein" evidence="1">
    <location>
        <begin position="27"/>
        <end position="483"/>
    </location>
</feature>
<evidence type="ECO:0000256" key="1">
    <source>
        <dbReference type="SAM" id="SignalP"/>
    </source>
</evidence>
<sequence length="483" mass="53823">MTLATPLALFCQVFLFAALYVSSSYAQEHLVFAHHVVGFTFNYTVDDWTNDIQLAQSKGIDGFALNAGHETWQPGQISNAYTAALNFTDFKLFLSFDMSSFPCQNVSDGDPLRQMINGYAQHPNQVQVDGKMLISTFVGDNCTFGAQSVDQGWLNTVKSNVSATYFIPNFNAPPETMGTFTSIDGIFNWNAAWPESASSAATDVTLFSATNTNITFDPDQRYIDRLGERRYMAGVSPWFFTHYGPPLNKNWIYRADEWLLIQRWQMLVENRDKIAFAQIISWNDYSESHYVGPYEGTPPDGTNWVQGFDHTPWLDLMQYYITAYKTGSYPDVTDDRIFLWGRLYPANMTLDDPIGIPDNWQWASDKAWGVALLGQPGTLHLTCGTDTTSIPVNEGQNLVQLSLSQSCGVTSELTRGKKNVKVMDYTPLGFNFSTNPPPQYNFNAFVAASPAGAGVTSSAILSSTISSWRMLLAVCFVVSVFLS</sequence>
<reference evidence="3" key="1">
    <citation type="submission" date="2024-04" db="EMBL/GenBank/DDBJ databases">
        <authorList>
            <person name="Shaw F."/>
            <person name="Minotto A."/>
        </authorList>
    </citation>
    <scope>NUCLEOTIDE SEQUENCE [LARGE SCALE GENOMIC DNA]</scope>
</reference>
<keyword evidence="1" id="KW-0732">Signal</keyword>
<dbReference type="EMBL" id="OZ037949">
    <property type="protein sequence ID" value="CAL1710541.1"/>
    <property type="molecule type" value="Genomic_DNA"/>
</dbReference>
<accession>A0ABP1DRT5</accession>
<evidence type="ECO:0008006" key="4">
    <source>
        <dbReference type="Google" id="ProtNLM"/>
    </source>
</evidence>
<name>A0ABP1DRT5_9APHY</name>
<dbReference type="Gene3D" id="3.20.20.80">
    <property type="entry name" value="Glycosidases"/>
    <property type="match status" value="1"/>
</dbReference>
<dbReference type="Pfam" id="PF03659">
    <property type="entry name" value="Glyco_hydro_71"/>
    <property type="match status" value="1"/>
</dbReference>
<feature type="signal peptide" evidence="1">
    <location>
        <begin position="1"/>
        <end position="26"/>
    </location>
</feature>
<dbReference type="Proteomes" id="UP001497453">
    <property type="component" value="Chromosome 6"/>
</dbReference>
<organism evidence="2 3">
    <name type="scientific">Somion occarium</name>
    <dbReference type="NCBI Taxonomy" id="3059160"/>
    <lineage>
        <taxon>Eukaryota</taxon>
        <taxon>Fungi</taxon>
        <taxon>Dikarya</taxon>
        <taxon>Basidiomycota</taxon>
        <taxon>Agaricomycotina</taxon>
        <taxon>Agaricomycetes</taxon>
        <taxon>Polyporales</taxon>
        <taxon>Cerrenaceae</taxon>
        <taxon>Somion</taxon>
    </lineage>
</organism>